<dbReference type="PROSITE" id="PS00518">
    <property type="entry name" value="ZF_RING_1"/>
    <property type="match status" value="1"/>
</dbReference>
<reference evidence="8" key="2">
    <citation type="submission" date="2023-03" db="EMBL/GenBank/DDBJ databases">
        <authorList>
            <consortium name="Wellcome Sanger Institute Data Sharing"/>
        </authorList>
    </citation>
    <scope>NUCLEOTIDE SEQUENCE [LARGE SCALE GENOMIC DNA]</scope>
</reference>
<dbReference type="Gene3D" id="3.30.160.60">
    <property type="entry name" value="Classic Zinc Finger"/>
    <property type="match status" value="1"/>
</dbReference>
<dbReference type="SMART" id="SM00184">
    <property type="entry name" value="RING"/>
    <property type="match status" value="1"/>
</dbReference>
<keyword evidence="1" id="KW-0479">Metal-binding</keyword>
<evidence type="ECO:0000259" key="5">
    <source>
        <dbReference type="PROSITE" id="PS50089"/>
    </source>
</evidence>
<dbReference type="CDD" id="cd19802">
    <property type="entry name" value="Bbox1_TRIM8-like"/>
    <property type="match status" value="1"/>
</dbReference>
<dbReference type="InterPro" id="IPR027370">
    <property type="entry name" value="Znf-RING_euk"/>
</dbReference>
<organism evidence="7 8">
    <name type="scientific">Astatotilapia calliptera</name>
    <name type="common">Eastern happy</name>
    <name type="synonym">Chromis callipterus</name>
    <dbReference type="NCBI Taxonomy" id="8154"/>
    <lineage>
        <taxon>Eukaryota</taxon>
        <taxon>Metazoa</taxon>
        <taxon>Chordata</taxon>
        <taxon>Craniata</taxon>
        <taxon>Vertebrata</taxon>
        <taxon>Euteleostomi</taxon>
        <taxon>Actinopterygii</taxon>
        <taxon>Neopterygii</taxon>
        <taxon>Teleostei</taxon>
        <taxon>Neoteleostei</taxon>
        <taxon>Acanthomorphata</taxon>
        <taxon>Ovalentaria</taxon>
        <taxon>Cichlomorphae</taxon>
        <taxon>Cichliformes</taxon>
        <taxon>Cichlidae</taxon>
        <taxon>African cichlids</taxon>
        <taxon>Pseudocrenilabrinae</taxon>
        <taxon>Haplochromini</taxon>
        <taxon>Astatotilapia</taxon>
    </lineage>
</organism>
<feature type="domain" description="RING-type" evidence="5">
    <location>
        <begin position="16"/>
        <end position="61"/>
    </location>
</feature>
<dbReference type="SUPFAM" id="SSF57845">
    <property type="entry name" value="B-box zinc-binding domain"/>
    <property type="match status" value="1"/>
</dbReference>
<feature type="domain" description="B box-type" evidence="6">
    <location>
        <begin position="152"/>
        <end position="193"/>
    </location>
</feature>
<evidence type="ECO:0000256" key="2">
    <source>
        <dbReference type="ARBA" id="ARBA00022771"/>
    </source>
</evidence>
<dbReference type="PROSITE" id="PS50089">
    <property type="entry name" value="ZF_RING_2"/>
    <property type="match status" value="1"/>
</dbReference>
<dbReference type="InterPro" id="IPR015095">
    <property type="entry name" value="AlkB_hom8_N"/>
</dbReference>
<name>A0AAX7T993_ASTCA</name>
<evidence type="ECO:0000259" key="6">
    <source>
        <dbReference type="PROSITE" id="PS50119"/>
    </source>
</evidence>
<dbReference type="InterPro" id="IPR013083">
    <property type="entry name" value="Znf_RING/FYVE/PHD"/>
</dbReference>
<dbReference type="PANTHER" id="PTHR25465:SF31">
    <property type="entry name" value="RING-TYPE DOMAIN-CONTAINING PROTEIN"/>
    <property type="match status" value="1"/>
</dbReference>
<reference evidence="7" key="4">
    <citation type="submission" date="2025-09" db="UniProtKB">
        <authorList>
            <consortium name="Ensembl"/>
        </authorList>
    </citation>
    <scope>IDENTIFICATION</scope>
</reference>
<keyword evidence="3" id="KW-0862">Zinc</keyword>
<keyword evidence="8" id="KW-1185">Reference proteome</keyword>
<dbReference type="Proteomes" id="UP000265100">
    <property type="component" value="Chromosome 20"/>
</dbReference>
<accession>A0AAX7T993</accession>
<dbReference type="AlphaFoldDB" id="A0AAX7T993"/>
<reference evidence="7 8" key="1">
    <citation type="submission" date="2018-05" db="EMBL/GenBank/DDBJ databases">
        <authorList>
            <person name="Datahose"/>
        </authorList>
    </citation>
    <scope>NUCLEOTIDE SEQUENCE</scope>
</reference>
<dbReference type="Pfam" id="PF09004">
    <property type="entry name" value="ALKBH8_N"/>
    <property type="match status" value="1"/>
</dbReference>
<dbReference type="Gene3D" id="4.10.830.40">
    <property type="match status" value="1"/>
</dbReference>
<reference evidence="7" key="3">
    <citation type="submission" date="2025-08" db="UniProtKB">
        <authorList>
            <consortium name="Ensembl"/>
        </authorList>
    </citation>
    <scope>IDENTIFICATION</scope>
</reference>
<dbReference type="Pfam" id="PF22586">
    <property type="entry name" value="ANCHR-like_BBOX"/>
    <property type="match status" value="1"/>
</dbReference>
<dbReference type="InterPro" id="IPR017907">
    <property type="entry name" value="Znf_RING_CS"/>
</dbReference>
<dbReference type="Pfam" id="PF00643">
    <property type="entry name" value="zf-B_box"/>
    <property type="match status" value="1"/>
</dbReference>
<dbReference type="GO" id="GO:0008270">
    <property type="term" value="F:zinc ion binding"/>
    <property type="evidence" value="ECO:0007669"/>
    <property type="project" value="UniProtKB-KW"/>
</dbReference>
<keyword evidence="2 4" id="KW-0863">Zinc-finger</keyword>
<proteinExistence type="predicted"/>
<dbReference type="InterPro" id="IPR000315">
    <property type="entry name" value="Znf_B-box"/>
</dbReference>
<evidence type="ECO:0008006" key="9">
    <source>
        <dbReference type="Google" id="ProtNLM"/>
    </source>
</evidence>
<evidence type="ECO:0000256" key="3">
    <source>
        <dbReference type="ARBA" id="ARBA00022833"/>
    </source>
</evidence>
<dbReference type="SUPFAM" id="SSF57850">
    <property type="entry name" value="RING/U-box"/>
    <property type="match status" value="1"/>
</dbReference>
<dbReference type="Ensembl" id="ENSACLT00000059676.1">
    <property type="protein sequence ID" value="ENSACLP00000052840.1"/>
    <property type="gene ID" value="ENSACLG00000012353.2"/>
</dbReference>
<dbReference type="CDD" id="cd19769">
    <property type="entry name" value="Bbox2_TRIM16-like"/>
    <property type="match status" value="1"/>
</dbReference>
<evidence type="ECO:0000313" key="8">
    <source>
        <dbReference type="Proteomes" id="UP000265100"/>
    </source>
</evidence>
<dbReference type="Gene3D" id="3.30.40.10">
    <property type="entry name" value="Zinc/RING finger domain, C3HC4 (zinc finger)"/>
    <property type="match status" value="1"/>
</dbReference>
<dbReference type="InterPro" id="IPR051051">
    <property type="entry name" value="E3_ubiq-ligase_TRIM/RNF"/>
</dbReference>
<dbReference type="InterPro" id="IPR001841">
    <property type="entry name" value="Znf_RING"/>
</dbReference>
<protein>
    <recommendedName>
        <fullName evidence="9">RING-type domain-containing protein</fullName>
    </recommendedName>
</protein>
<dbReference type="GeneTree" id="ENSGT00940000167073"/>
<evidence type="ECO:0000256" key="4">
    <source>
        <dbReference type="PROSITE-ProRule" id="PRU00024"/>
    </source>
</evidence>
<dbReference type="PROSITE" id="PS50119">
    <property type="entry name" value="ZF_BBOX"/>
    <property type="match status" value="1"/>
</dbReference>
<sequence length="493" mass="55891">MSLSKPEDQLAYELSCPICLQLYSDPVALPCGHNYCLFCIRKTIDSTDKTGKILPRCPECREEYPGTDNLQINFKLRSIIENYKATALLLNMQADCVDTKMEVFCDQCIDEQSPAVKTCLKCEVSLCSRHLQKHHEKELFRTHPVVEPTTELRVKACAIHQRPLEYFCSNDMMSLCTTCVVEGHHESHDVLIFSVAEEEMRRALEARNKVISSRLQLTEGLLQKTAEDQGTSEAVGEKMVSKAVTVMDSIGALVDRPADGSNTIIKFADDTTVIGLISDNDEAAYREEVDRLAEWCDRNNLLLNTEKTKELIVDYRRNADPHPPIHIKGTAVERVSSFKFLGVHISEDLTWTTNCSKLVKKAHQRLFFLRTLRKNHLSSDILVNFYRCTIESILTNCITVWYGNCSASDRKALQRVVKTAQRIAGAPLPAIKDIYRKRCLKRAGKIIKDPSHPSHGLFTLLPSGRRHRSLRAKTTRYWNSFFPTAVRLLNSAS</sequence>
<dbReference type="GO" id="GO:0016706">
    <property type="term" value="F:2-oxoglutarate-dependent dioxygenase activity"/>
    <property type="evidence" value="ECO:0007669"/>
    <property type="project" value="InterPro"/>
</dbReference>
<evidence type="ECO:0000256" key="1">
    <source>
        <dbReference type="ARBA" id="ARBA00022723"/>
    </source>
</evidence>
<dbReference type="SMART" id="SM00336">
    <property type="entry name" value="BBOX"/>
    <property type="match status" value="2"/>
</dbReference>
<dbReference type="PANTHER" id="PTHR25465">
    <property type="entry name" value="B-BOX DOMAIN CONTAINING"/>
    <property type="match status" value="1"/>
</dbReference>
<dbReference type="GO" id="GO:0008168">
    <property type="term" value="F:methyltransferase activity"/>
    <property type="evidence" value="ECO:0007669"/>
    <property type="project" value="InterPro"/>
</dbReference>
<evidence type="ECO:0000313" key="7">
    <source>
        <dbReference type="Ensembl" id="ENSACLP00000052840.1"/>
    </source>
</evidence>
<dbReference type="Pfam" id="PF13445">
    <property type="entry name" value="zf-RING_UBOX"/>
    <property type="match status" value="1"/>
</dbReference>